<proteinExistence type="inferred from homology"/>
<feature type="transmembrane region" description="Helical" evidence="7">
    <location>
        <begin position="13"/>
        <end position="33"/>
    </location>
</feature>
<keyword evidence="5 7" id="KW-1133">Transmembrane helix</keyword>
<dbReference type="GeneID" id="93807848"/>
<evidence type="ECO:0000313" key="9">
    <source>
        <dbReference type="EMBL" id="SUI53464.1"/>
    </source>
</evidence>
<evidence type="ECO:0000256" key="5">
    <source>
        <dbReference type="ARBA" id="ARBA00022989"/>
    </source>
</evidence>
<evidence type="ECO:0000256" key="4">
    <source>
        <dbReference type="ARBA" id="ARBA00022692"/>
    </source>
</evidence>
<feature type="transmembrane region" description="Helical" evidence="7">
    <location>
        <begin position="195"/>
        <end position="216"/>
    </location>
</feature>
<dbReference type="Proteomes" id="UP000825078">
    <property type="component" value="Chromosome"/>
</dbReference>
<evidence type="ECO:0000256" key="6">
    <source>
        <dbReference type="ARBA" id="ARBA00023136"/>
    </source>
</evidence>
<evidence type="ECO:0000313" key="10">
    <source>
        <dbReference type="Proteomes" id="UP000254069"/>
    </source>
</evidence>
<feature type="transmembrane region" description="Helical" evidence="7">
    <location>
        <begin position="126"/>
        <end position="147"/>
    </location>
</feature>
<dbReference type="InterPro" id="IPR007140">
    <property type="entry name" value="DUF350"/>
</dbReference>
<protein>
    <submittedName>
        <fullName evidence="8">ATP synthase F0 subunit A</fullName>
    </submittedName>
    <submittedName>
        <fullName evidence="9">Domain of Uncharacterized Function (DUF350)</fullName>
    </submittedName>
</protein>
<gene>
    <name evidence="9" type="ORF">NCTC10738_00792</name>
    <name evidence="8" type="ORF">TUM17379_07930</name>
</gene>
<sequence length="299" mass="31847">MTLFQEFGITQELAVILAIDLSIAVVLLTLTRYLQGWSVRVNSSEELAVRDNFAFGISTAGAVAALGIVLTGAITGAAAHSYLQEAIGMSAYGLFGLVLIKLGRFLHDKIALNNIDKNALVLKGNVSVAIVDASAAIATAIIIRAVLLWAEDLTLDTFIAILSAFAISQLMLVLLTRLRENRYAARNQDSSMQQALAQGNTALAIRHAGAMIAMALSFNAASHFIVFSPEAYVTNALGWLVFSFIMLVVLSLLLPLVKLLVLAKIDLADEVEKQHNIGLAAVEMAISIAVALILTALMA</sequence>
<comment type="similarity">
    <text evidence="2">Belongs to the UPF0719 family.</text>
</comment>
<reference evidence="8" key="2">
    <citation type="submission" date="2021-05" db="EMBL/GenBank/DDBJ databases">
        <title>Molecular characterization for Shewanella algae harboring chromosomal blaOXA-55-like strains isolated from clinical and environment sample.</title>
        <authorList>
            <person name="Ohama Y."/>
            <person name="Aoki K."/>
            <person name="Harada S."/>
            <person name="Moriya K."/>
            <person name="Ishii Y."/>
            <person name="Tateda K."/>
        </authorList>
    </citation>
    <scope>NUCLEOTIDE SEQUENCE</scope>
    <source>
        <strain evidence="8">TUM17379</strain>
    </source>
</reference>
<feature type="transmembrane region" description="Helical" evidence="7">
    <location>
        <begin position="53"/>
        <end position="74"/>
    </location>
</feature>
<evidence type="ECO:0000256" key="2">
    <source>
        <dbReference type="ARBA" id="ARBA00005779"/>
    </source>
</evidence>
<organism evidence="9 10">
    <name type="scientific">Shewanella algae</name>
    <dbReference type="NCBI Taxonomy" id="38313"/>
    <lineage>
        <taxon>Bacteria</taxon>
        <taxon>Pseudomonadati</taxon>
        <taxon>Pseudomonadota</taxon>
        <taxon>Gammaproteobacteria</taxon>
        <taxon>Alteromonadales</taxon>
        <taxon>Shewanellaceae</taxon>
        <taxon>Shewanella</taxon>
    </lineage>
</organism>
<dbReference type="RefSeq" id="WP_025010360.1">
    <property type="nucleotide sequence ID" value="NZ_AP024609.1"/>
</dbReference>
<dbReference type="AlphaFoldDB" id="A0A379Z1B0"/>
<evidence type="ECO:0000256" key="1">
    <source>
        <dbReference type="ARBA" id="ARBA00004651"/>
    </source>
</evidence>
<dbReference type="Proteomes" id="UP000254069">
    <property type="component" value="Unassembled WGS sequence"/>
</dbReference>
<reference evidence="9 10" key="1">
    <citation type="submission" date="2018-06" db="EMBL/GenBank/DDBJ databases">
        <authorList>
            <consortium name="Pathogen Informatics"/>
            <person name="Doyle S."/>
        </authorList>
    </citation>
    <scope>NUCLEOTIDE SEQUENCE [LARGE SCALE GENOMIC DNA]</scope>
    <source>
        <strain evidence="9 10">NCTC10738</strain>
    </source>
</reference>
<dbReference type="EMBL" id="UGYO01000001">
    <property type="protein sequence ID" value="SUI53464.1"/>
    <property type="molecule type" value="Genomic_DNA"/>
</dbReference>
<evidence type="ECO:0000256" key="7">
    <source>
        <dbReference type="SAM" id="Phobius"/>
    </source>
</evidence>
<accession>A0A3G4UK29</accession>
<feature type="transmembrane region" description="Helical" evidence="7">
    <location>
        <begin position="86"/>
        <end position="106"/>
    </location>
</feature>
<dbReference type="PANTHER" id="PTHR40043:SF1">
    <property type="entry name" value="UPF0719 INNER MEMBRANE PROTEIN YJFL"/>
    <property type="match status" value="1"/>
</dbReference>
<keyword evidence="3" id="KW-1003">Cell membrane</keyword>
<feature type="transmembrane region" description="Helical" evidence="7">
    <location>
        <begin position="277"/>
        <end position="298"/>
    </location>
</feature>
<dbReference type="Pfam" id="PF03994">
    <property type="entry name" value="DUF350"/>
    <property type="match status" value="2"/>
</dbReference>
<keyword evidence="10" id="KW-1185">Reference proteome</keyword>
<comment type="subcellular location">
    <subcellularLocation>
        <location evidence="1">Cell membrane</location>
        <topology evidence="1">Multi-pass membrane protein</topology>
    </subcellularLocation>
</comment>
<feature type="transmembrane region" description="Helical" evidence="7">
    <location>
        <begin position="236"/>
        <end position="257"/>
    </location>
</feature>
<dbReference type="EMBL" id="AP024613">
    <property type="protein sequence ID" value="BCV43775.1"/>
    <property type="molecule type" value="Genomic_DNA"/>
</dbReference>
<keyword evidence="4 7" id="KW-0812">Transmembrane</keyword>
<keyword evidence="6 7" id="KW-0472">Membrane</keyword>
<dbReference type="PANTHER" id="PTHR40043">
    <property type="entry name" value="UPF0719 INNER MEMBRANE PROTEIN YJFL"/>
    <property type="match status" value="1"/>
</dbReference>
<feature type="transmembrane region" description="Helical" evidence="7">
    <location>
        <begin position="153"/>
        <end position="175"/>
    </location>
</feature>
<evidence type="ECO:0000313" key="8">
    <source>
        <dbReference type="EMBL" id="BCV43775.1"/>
    </source>
</evidence>
<accession>A0A379Z1B0</accession>
<dbReference type="GO" id="GO:0005886">
    <property type="term" value="C:plasma membrane"/>
    <property type="evidence" value="ECO:0007669"/>
    <property type="project" value="UniProtKB-SubCell"/>
</dbReference>
<evidence type="ECO:0000256" key="3">
    <source>
        <dbReference type="ARBA" id="ARBA00022475"/>
    </source>
</evidence>
<name>A0A379Z1B0_9GAMM</name>